<dbReference type="PRINTS" id="PR00944">
    <property type="entry name" value="CUEXPORT"/>
</dbReference>
<sequence length="71" mass="7996">MKIIMKIEGMSCNHCVNHVKNALEEITGVKTVEVDLQRKNAVIELSQDGDHKVLKEAVEEAGYEVVEMEEI</sequence>
<organism evidence="4 5">
    <name type="scientific">Marinisporobacter balticus</name>
    <dbReference type="NCBI Taxonomy" id="2018667"/>
    <lineage>
        <taxon>Bacteria</taxon>
        <taxon>Bacillati</taxon>
        <taxon>Bacillota</taxon>
        <taxon>Clostridia</taxon>
        <taxon>Peptostreptococcales</taxon>
        <taxon>Thermotaleaceae</taxon>
        <taxon>Marinisporobacter</taxon>
    </lineage>
</organism>
<dbReference type="InterPro" id="IPR017969">
    <property type="entry name" value="Heavy-metal-associated_CS"/>
</dbReference>
<dbReference type="InterPro" id="IPR006122">
    <property type="entry name" value="HMA_Cu_ion-bd"/>
</dbReference>
<evidence type="ECO:0000256" key="1">
    <source>
        <dbReference type="ARBA" id="ARBA00022723"/>
    </source>
</evidence>
<evidence type="ECO:0000313" key="5">
    <source>
        <dbReference type="Proteomes" id="UP000294919"/>
    </source>
</evidence>
<dbReference type="InterPro" id="IPR036163">
    <property type="entry name" value="HMA_dom_sf"/>
</dbReference>
<name>A0A4R2KW08_9FIRM</name>
<accession>A0A4R2KW08</accession>
<dbReference type="FunFam" id="3.30.70.100:FF:000001">
    <property type="entry name" value="ATPase copper transporting beta"/>
    <property type="match status" value="1"/>
</dbReference>
<dbReference type="SUPFAM" id="SSF55008">
    <property type="entry name" value="HMA, heavy metal-associated domain"/>
    <property type="match status" value="1"/>
</dbReference>
<reference evidence="4 5" key="1">
    <citation type="submission" date="2019-03" db="EMBL/GenBank/DDBJ databases">
        <title>Genomic Encyclopedia of Type Strains, Phase IV (KMG-IV): sequencing the most valuable type-strain genomes for metagenomic binning, comparative biology and taxonomic classification.</title>
        <authorList>
            <person name="Goeker M."/>
        </authorList>
    </citation>
    <scope>NUCLEOTIDE SEQUENCE [LARGE SCALE GENOMIC DNA]</scope>
    <source>
        <strain evidence="4 5">DSM 102940</strain>
    </source>
</reference>
<dbReference type="PROSITE" id="PS01047">
    <property type="entry name" value="HMA_1"/>
    <property type="match status" value="1"/>
</dbReference>
<dbReference type="PROSITE" id="PS50846">
    <property type="entry name" value="HMA_2"/>
    <property type="match status" value="1"/>
</dbReference>
<dbReference type="EMBL" id="SLWV01000004">
    <property type="protein sequence ID" value="TCO78701.1"/>
    <property type="molecule type" value="Genomic_DNA"/>
</dbReference>
<dbReference type="RefSeq" id="WP_132243207.1">
    <property type="nucleotide sequence ID" value="NZ_SLWV01000004.1"/>
</dbReference>
<dbReference type="InterPro" id="IPR000428">
    <property type="entry name" value="Cu-bd"/>
</dbReference>
<proteinExistence type="predicted"/>
<keyword evidence="2" id="KW-0186">Copper</keyword>
<dbReference type="InterPro" id="IPR006121">
    <property type="entry name" value="HMA_dom"/>
</dbReference>
<dbReference type="GO" id="GO:0005507">
    <property type="term" value="F:copper ion binding"/>
    <property type="evidence" value="ECO:0007669"/>
    <property type="project" value="InterPro"/>
</dbReference>
<dbReference type="NCBIfam" id="TIGR00003">
    <property type="entry name" value="copper ion binding protein"/>
    <property type="match status" value="1"/>
</dbReference>
<evidence type="ECO:0000313" key="4">
    <source>
        <dbReference type="EMBL" id="TCO78701.1"/>
    </source>
</evidence>
<keyword evidence="5" id="KW-1185">Reference proteome</keyword>
<protein>
    <submittedName>
        <fullName evidence="4">Copper ion binding protein</fullName>
    </submittedName>
</protein>
<keyword evidence="1" id="KW-0479">Metal-binding</keyword>
<dbReference type="Pfam" id="PF00403">
    <property type="entry name" value="HMA"/>
    <property type="match status" value="1"/>
</dbReference>
<dbReference type="Proteomes" id="UP000294919">
    <property type="component" value="Unassembled WGS sequence"/>
</dbReference>
<dbReference type="Gene3D" id="3.30.70.100">
    <property type="match status" value="1"/>
</dbReference>
<evidence type="ECO:0000256" key="2">
    <source>
        <dbReference type="ARBA" id="ARBA00023008"/>
    </source>
</evidence>
<comment type="caution">
    <text evidence="4">The sequence shown here is derived from an EMBL/GenBank/DDBJ whole genome shotgun (WGS) entry which is preliminary data.</text>
</comment>
<dbReference type="AlphaFoldDB" id="A0A4R2KW08"/>
<feature type="domain" description="HMA" evidence="3">
    <location>
        <begin position="1"/>
        <end position="66"/>
    </location>
</feature>
<dbReference type="OrthoDB" id="9813965at2"/>
<gene>
    <name evidence="4" type="ORF">EV214_10485</name>
</gene>
<dbReference type="CDD" id="cd00371">
    <property type="entry name" value="HMA"/>
    <property type="match status" value="1"/>
</dbReference>
<dbReference type="GO" id="GO:0006825">
    <property type="term" value="P:copper ion transport"/>
    <property type="evidence" value="ECO:0007669"/>
    <property type="project" value="InterPro"/>
</dbReference>
<evidence type="ECO:0000259" key="3">
    <source>
        <dbReference type="PROSITE" id="PS50846"/>
    </source>
</evidence>